<reference evidence="1" key="1">
    <citation type="submission" date="2019-08" db="EMBL/GenBank/DDBJ databases">
        <authorList>
            <person name="Kucharzyk K."/>
            <person name="Murdoch R.W."/>
            <person name="Higgins S."/>
            <person name="Loffler F."/>
        </authorList>
    </citation>
    <scope>NUCLEOTIDE SEQUENCE</scope>
</reference>
<dbReference type="AlphaFoldDB" id="A0A645J1R9"/>
<organism evidence="1">
    <name type="scientific">bioreactor metagenome</name>
    <dbReference type="NCBI Taxonomy" id="1076179"/>
    <lineage>
        <taxon>unclassified sequences</taxon>
        <taxon>metagenomes</taxon>
        <taxon>ecological metagenomes</taxon>
    </lineage>
</organism>
<accession>A0A645J1R9</accession>
<protein>
    <submittedName>
        <fullName evidence="1">Uncharacterized protein</fullName>
    </submittedName>
</protein>
<proteinExistence type="predicted"/>
<name>A0A645J1R9_9ZZZZ</name>
<sequence>MLELGQDPRRNLLRGVGLVVNLGRPVGAHVALDRGDGPVHVGDSLALGDFANQNLTVL</sequence>
<evidence type="ECO:0000313" key="1">
    <source>
        <dbReference type="EMBL" id="MPN57625.1"/>
    </source>
</evidence>
<dbReference type="EMBL" id="VSSQ01129362">
    <property type="protein sequence ID" value="MPN57625.1"/>
    <property type="molecule type" value="Genomic_DNA"/>
</dbReference>
<comment type="caution">
    <text evidence="1">The sequence shown here is derived from an EMBL/GenBank/DDBJ whole genome shotgun (WGS) entry which is preliminary data.</text>
</comment>
<gene>
    <name evidence="1" type="ORF">SDC9_205319</name>
</gene>